<dbReference type="Gene3D" id="2.120.10.80">
    <property type="entry name" value="Kelch-type beta propeller"/>
    <property type="match status" value="1"/>
</dbReference>
<dbReference type="Proteomes" id="UP001293593">
    <property type="component" value="Unassembled WGS sequence"/>
</dbReference>
<dbReference type="InterPro" id="IPR044595">
    <property type="entry name" value="KMD1-4"/>
</dbReference>
<dbReference type="InterPro" id="IPR001810">
    <property type="entry name" value="F-box_dom"/>
</dbReference>
<feature type="domain" description="F-box" evidence="1">
    <location>
        <begin position="5"/>
        <end position="45"/>
    </location>
</feature>
<dbReference type="SUPFAM" id="SSF117281">
    <property type="entry name" value="Kelch motif"/>
    <property type="match status" value="1"/>
</dbReference>
<dbReference type="PANTHER" id="PTHR46407:SF3">
    <property type="entry name" value="OS02G0208700 PROTEIN"/>
    <property type="match status" value="1"/>
</dbReference>
<protein>
    <recommendedName>
        <fullName evidence="1">F-box domain-containing protein</fullName>
    </recommendedName>
</protein>
<dbReference type="GO" id="GO:2000762">
    <property type="term" value="P:regulation of phenylpropanoid metabolic process"/>
    <property type="evidence" value="ECO:0007669"/>
    <property type="project" value="InterPro"/>
</dbReference>
<dbReference type="EMBL" id="JAWXYG010000019">
    <property type="protein sequence ID" value="KAK4252831.1"/>
    <property type="molecule type" value="Genomic_DNA"/>
</dbReference>
<reference evidence="2" key="1">
    <citation type="submission" date="2023-10" db="EMBL/GenBank/DDBJ databases">
        <title>Chromosome-level genome of the transformable northern wattle, Acacia crassicarpa.</title>
        <authorList>
            <person name="Massaro I."/>
            <person name="Sinha N.R."/>
            <person name="Poethig S."/>
            <person name="Leichty A.R."/>
        </authorList>
    </citation>
    <scope>NUCLEOTIDE SEQUENCE</scope>
    <source>
        <strain evidence="2">Acra3RX</strain>
        <tissue evidence="2">Leaf</tissue>
    </source>
</reference>
<evidence type="ECO:0000313" key="2">
    <source>
        <dbReference type="EMBL" id="KAK4252831.1"/>
    </source>
</evidence>
<keyword evidence="3" id="KW-1185">Reference proteome</keyword>
<dbReference type="PANTHER" id="PTHR46407">
    <property type="entry name" value="OS02G0208700 PROTEIN"/>
    <property type="match status" value="1"/>
</dbReference>
<organism evidence="2 3">
    <name type="scientific">Acacia crassicarpa</name>
    <name type="common">northern wattle</name>
    <dbReference type="NCBI Taxonomy" id="499986"/>
    <lineage>
        <taxon>Eukaryota</taxon>
        <taxon>Viridiplantae</taxon>
        <taxon>Streptophyta</taxon>
        <taxon>Embryophyta</taxon>
        <taxon>Tracheophyta</taxon>
        <taxon>Spermatophyta</taxon>
        <taxon>Magnoliopsida</taxon>
        <taxon>eudicotyledons</taxon>
        <taxon>Gunneridae</taxon>
        <taxon>Pentapetalae</taxon>
        <taxon>rosids</taxon>
        <taxon>fabids</taxon>
        <taxon>Fabales</taxon>
        <taxon>Fabaceae</taxon>
        <taxon>Caesalpinioideae</taxon>
        <taxon>mimosoid clade</taxon>
        <taxon>Acacieae</taxon>
        <taxon>Acacia</taxon>
    </lineage>
</organism>
<dbReference type="InterPro" id="IPR036047">
    <property type="entry name" value="F-box-like_dom_sf"/>
</dbReference>
<dbReference type="SUPFAM" id="SSF81383">
    <property type="entry name" value="F-box domain"/>
    <property type="match status" value="1"/>
</dbReference>
<accession>A0AAE1IL87</accession>
<evidence type="ECO:0000259" key="1">
    <source>
        <dbReference type="Pfam" id="PF00646"/>
    </source>
</evidence>
<gene>
    <name evidence="2" type="ORF">QN277_010977</name>
</gene>
<dbReference type="CDD" id="cd22152">
    <property type="entry name" value="F-box_AtAFR-like"/>
    <property type="match status" value="1"/>
</dbReference>
<proteinExistence type="predicted"/>
<dbReference type="Pfam" id="PF00646">
    <property type="entry name" value="F-box"/>
    <property type="match status" value="1"/>
</dbReference>
<sequence length="361" mass="39992">MMDLISGLPDDVAMDCLLRVSYDQFPTVASVCKNWKAEIELPDFRRRRRDTGHIQRLIVMVQARVDSDKRVGALMKGSANPIYGLSVYEANSGQWNELPPPPGFSGGLPMFCQIAGVGYDLVLIGGWDLNSWKSSNSVFIYNFMSAKWRRGADMPGGPRTFFACASDSERVVYIAGGHDDEKNALRSALAYDVARDEWVILPDMERERDECKAVFHRPSRKFQVIGGYCTQMQGRFERSAEAFDVATCKWDPVDEEFLGSATCPRTCVDGGDGGRVYMCRGGNVVELEGDTWETVSKLPCEIREVAYISSGIEGTLLVIGSSGYAEPYVGFVLDLKSNTWKMLESPIGHSGHVQSGCLLEI</sequence>
<dbReference type="AlphaFoldDB" id="A0AAE1IL87"/>
<name>A0AAE1IL87_9FABA</name>
<dbReference type="GO" id="GO:0080037">
    <property type="term" value="P:negative regulation of cytokinin-activated signaling pathway"/>
    <property type="evidence" value="ECO:0007669"/>
    <property type="project" value="InterPro"/>
</dbReference>
<dbReference type="SMART" id="SM00612">
    <property type="entry name" value="Kelch"/>
    <property type="match status" value="2"/>
</dbReference>
<dbReference type="Pfam" id="PF01344">
    <property type="entry name" value="Kelch_1"/>
    <property type="match status" value="2"/>
</dbReference>
<dbReference type="InterPro" id="IPR006652">
    <property type="entry name" value="Kelch_1"/>
</dbReference>
<evidence type="ECO:0000313" key="3">
    <source>
        <dbReference type="Proteomes" id="UP001293593"/>
    </source>
</evidence>
<dbReference type="InterPro" id="IPR015915">
    <property type="entry name" value="Kelch-typ_b-propeller"/>
</dbReference>
<comment type="caution">
    <text evidence="2">The sequence shown here is derived from an EMBL/GenBank/DDBJ whole genome shotgun (WGS) entry which is preliminary data.</text>
</comment>